<keyword evidence="7" id="KW-1185">Reference proteome</keyword>
<comment type="similarity">
    <text evidence="1">Belongs to the class-II pyridine nucleotide-disulfide oxidoreductase family.</text>
</comment>
<dbReference type="Gene3D" id="3.50.50.60">
    <property type="entry name" value="FAD/NAD(P)-binding domain"/>
    <property type="match status" value="2"/>
</dbReference>
<dbReference type="PRINTS" id="PR00469">
    <property type="entry name" value="PNDRDTASEII"/>
</dbReference>
<evidence type="ECO:0000313" key="7">
    <source>
        <dbReference type="Proteomes" id="UP001152024"/>
    </source>
</evidence>
<feature type="transmembrane region" description="Helical" evidence="4">
    <location>
        <begin position="20"/>
        <end position="38"/>
    </location>
</feature>
<reference evidence="6" key="1">
    <citation type="submission" date="2022-09" db="EMBL/GenBank/DDBJ databases">
        <title>Fusarium specimens isolated from Avocado Roots.</title>
        <authorList>
            <person name="Stajich J."/>
            <person name="Roper C."/>
            <person name="Heimlech-Rivalta G."/>
        </authorList>
    </citation>
    <scope>NUCLEOTIDE SEQUENCE</scope>
    <source>
        <strain evidence="6">CF00095</strain>
    </source>
</reference>
<dbReference type="SUPFAM" id="SSF51905">
    <property type="entry name" value="FAD/NAD(P)-binding domain"/>
    <property type="match status" value="1"/>
</dbReference>
<accession>A0ABQ8QYY8</accession>
<proteinExistence type="inferred from homology"/>
<dbReference type="InterPro" id="IPR036188">
    <property type="entry name" value="FAD/NAD-bd_sf"/>
</dbReference>
<evidence type="ECO:0000256" key="4">
    <source>
        <dbReference type="SAM" id="Phobius"/>
    </source>
</evidence>
<name>A0ABQ8QYY8_FUSEQ</name>
<comment type="caution">
    <text evidence="6">The sequence shown here is derived from an EMBL/GenBank/DDBJ whole genome shotgun (WGS) entry which is preliminary data.</text>
</comment>
<sequence length="320" mass="34607">MPHAVSSTRGLDPHYLRNALDVLIIGAGAAGLSAALALGRARRSAAIFGSFERSGSQCRDMENLTSLHTHMITELNTKYRTVSFISTAAKSVRERGMVFEVEDITGRCWKGRKVILATGSHEILPKIMGYKELRGTGILDFSQCPELEDTSLKCAAALITSGDFESIDSAIFSAHLARQHTPDVTLLTNGMIHVEQHPQIIAAVKRGFKIDNRLIQSFTKPDAESSVNVEFDDGMKVAYGFIAHKPRSEMTGPFADQLDLEMTSEGRILVEGDYNETSVRGVFAAGSCASVIDSETVELSCGVTAGTGANFQIVEDDVGF</sequence>
<dbReference type="Pfam" id="PF07992">
    <property type="entry name" value="Pyr_redox_2"/>
    <property type="match status" value="1"/>
</dbReference>
<keyword evidence="3" id="KW-0560">Oxidoreductase</keyword>
<evidence type="ECO:0000256" key="3">
    <source>
        <dbReference type="ARBA" id="ARBA00023002"/>
    </source>
</evidence>
<evidence type="ECO:0000259" key="5">
    <source>
        <dbReference type="Pfam" id="PF07992"/>
    </source>
</evidence>
<dbReference type="EMBL" id="JAOQBH010000024">
    <property type="protein sequence ID" value="KAJ4117580.1"/>
    <property type="molecule type" value="Genomic_DNA"/>
</dbReference>
<dbReference type="PANTHER" id="PTHR48105">
    <property type="entry name" value="THIOREDOXIN REDUCTASE 1-RELATED-RELATED"/>
    <property type="match status" value="1"/>
</dbReference>
<keyword evidence="4" id="KW-0812">Transmembrane</keyword>
<protein>
    <recommendedName>
        <fullName evidence="5">FAD/NAD(P)-binding domain-containing protein</fullName>
    </recommendedName>
</protein>
<feature type="domain" description="FAD/NAD(P)-binding" evidence="5">
    <location>
        <begin position="21"/>
        <end position="293"/>
    </location>
</feature>
<evidence type="ECO:0000256" key="1">
    <source>
        <dbReference type="ARBA" id="ARBA00009333"/>
    </source>
</evidence>
<dbReference type="InterPro" id="IPR023753">
    <property type="entry name" value="FAD/NAD-binding_dom"/>
</dbReference>
<dbReference type="PRINTS" id="PR00368">
    <property type="entry name" value="FADPNR"/>
</dbReference>
<evidence type="ECO:0000313" key="6">
    <source>
        <dbReference type="EMBL" id="KAJ4117580.1"/>
    </source>
</evidence>
<keyword evidence="4" id="KW-1133">Transmembrane helix</keyword>
<dbReference type="Proteomes" id="UP001152024">
    <property type="component" value="Unassembled WGS sequence"/>
</dbReference>
<organism evidence="6 7">
    <name type="scientific">Fusarium equiseti</name>
    <name type="common">Fusarium scirpi</name>
    <dbReference type="NCBI Taxonomy" id="61235"/>
    <lineage>
        <taxon>Eukaryota</taxon>
        <taxon>Fungi</taxon>
        <taxon>Dikarya</taxon>
        <taxon>Ascomycota</taxon>
        <taxon>Pezizomycotina</taxon>
        <taxon>Sordariomycetes</taxon>
        <taxon>Hypocreomycetidae</taxon>
        <taxon>Hypocreales</taxon>
        <taxon>Nectriaceae</taxon>
        <taxon>Fusarium</taxon>
        <taxon>Fusarium incarnatum-equiseti species complex</taxon>
    </lineage>
</organism>
<evidence type="ECO:0000256" key="2">
    <source>
        <dbReference type="ARBA" id="ARBA00022630"/>
    </source>
</evidence>
<keyword evidence="2" id="KW-0285">Flavoprotein</keyword>
<gene>
    <name evidence="6" type="ORF">NW768_010945</name>
</gene>
<dbReference type="InterPro" id="IPR050097">
    <property type="entry name" value="Ferredoxin-NADP_redctase_2"/>
</dbReference>
<keyword evidence="4" id="KW-0472">Membrane</keyword>